<organism evidence="1">
    <name type="scientific">Homalodisca liturata</name>
    <dbReference type="NCBI Taxonomy" id="320908"/>
    <lineage>
        <taxon>Eukaryota</taxon>
        <taxon>Metazoa</taxon>
        <taxon>Ecdysozoa</taxon>
        <taxon>Arthropoda</taxon>
        <taxon>Hexapoda</taxon>
        <taxon>Insecta</taxon>
        <taxon>Pterygota</taxon>
        <taxon>Neoptera</taxon>
        <taxon>Paraneoptera</taxon>
        <taxon>Hemiptera</taxon>
        <taxon>Auchenorrhyncha</taxon>
        <taxon>Membracoidea</taxon>
        <taxon>Cicadellidae</taxon>
        <taxon>Cicadellinae</taxon>
        <taxon>Proconiini</taxon>
        <taxon>Homalodisca</taxon>
    </lineage>
</organism>
<name>A0A1B6JXH2_9HEMI</name>
<proteinExistence type="predicted"/>
<dbReference type="PANTHER" id="PTHR11012:SF56">
    <property type="entry name" value="CHK KINASE-LIKE DOMAIN-CONTAINING PROTEIN-RELATED"/>
    <property type="match status" value="1"/>
</dbReference>
<dbReference type="InterPro" id="IPR004119">
    <property type="entry name" value="EcKL"/>
</dbReference>
<protein>
    <recommendedName>
        <fullName evidence="2">CHK kinase-like domain-containing protein</fullName>
    </recommendedName>
</protein>
<dbReference type="EMBL" id="GECU01003802">
    <property type="protein sequence ID" value="JAT03905.1"/>
    <property type="molecule type" value="Transcribed_RNA"/>
</dbReference>
<dbReference type="InterPro" id="IPR011009">
    <property type="entry name" value="Kinase-like_dom_sf"/>
</dbReference>
<dbReference type="SUPFAM" id="SSF56112">
    <property type="entry name" value="Protein kinase-like (PK-like)"/>
    <property type="match status" value="1"/>
</dbReference>
<sequence>MIQELPDWLDNSFLASALQGEDDTKEVTVVKFSAAPAVAAGNNYTSQLYRITVQYTIPELDPQVTSLIVKAPVTKGVIVEMSHNRDFFSKEPKVYNTLLPYLHSKSGQQFGPTYYNSNVKNVLVLKDVSREGYIMCDRYKKLDYSHCKCVFKTLAKFHASSVACYRDDPNLIKEVGEDFIYKTSNIKKEEMEIWLQSCVKTAVEIVSGISECKSAAEMFLSRLNSANIAESIGILSNPKKEGLNVLNHGDLWINIHVV</sequence>
<dbReference type="AlphaFoldDB" id="A0A1B6JXH2"/>
<dbReference type="PANTHER" id="PTHR11012">
    <property type="entry name" value="PROTEIN KINASE-LIKE DOMAIN-CONTAINING"/>
    <property type="match status" value="1"/>
</dbReference>
<accession>A0A1B6JXH2</accession>
<evidence type="ECO:0008006" key="2">
    <source>
        <dbReference type="Google" id="ProtNLM"/>
    </source>
</evidence>
<evidence type="ECO:0000313" key="1">
    <source>
        <dbReference type="EMBL" id="JAT03905.1"/>
    </source>
</evidence>
<dbReference type="Pfam" id="PF02958">
    <property type="entry name" value="EcKL"/>
    <property type="match status" value="1"/>
</dbReference>
<reference evidence="1" key="1">
    <citation type="submission" date="2015-11" db="EMBL/GenBank/DDBJ databases">
        <title>De novo transcriptome assembly of four potential Pierce s Disease insect vectors from Arizona vineyards.</title>
        <authorList>
            <person name="Tassone E.E."/>
        </authorList>
    </citation>
    <scope>NUCLEOTIDE SEQUENCE</scope>
</reference>
<gene>
    <name evidence="1" type="ORF">g.34603</name>
</gene>